<feature type="region of interest" description="Disordered" evidence="1">
    <location>
        <begin position="50"/>
        <end position="86"/>
    </location>
</feature>
<accession>W7TUJ8</accession>
<protein>
    <submittedName>
        <fullName evidence="3">Uncharacterized protein</fullName>
    </submittedName>
</protein>
<comment type="caution">
    <text evidence="3">The sequence shown here is derived from an EMBL/GenBank/DDBJ whole genome shotgun (WGS) entry which is preliminary data.</text>
</comment>
<evidence type="ECO:0000256" key="2">
    <source>
        <dbReference type="SAM" id="Phobius"/>
    </source>
</evidence>
<dbReference type="AlphaFoldDB" id="W7TUJ8"/>
<feature type="compositionally biased region" description="Basic and acidic residues" evidence="1">
    <location>
        <begin position="67"/>
        <end position="78"/>
    </location>
</feature>
<evidence type="ECO:0000256" key="1">
    <source>
        <dbReference type="SAM" id="MobiDB-lite"/>
    </source>
</evidence>
<proteinExistence type="predicted"/>
<organism evidence="3 4">
    <name type="scientific">Nannochloropsis gaditana</name>
    <dbReference type="NCBI Taxonomy" id="72520"/>
    <lineage>
        <taxon>Eukaryota</taxon>
        <taxon>Sar</taxon>
        <taxon>Stramenopiles</taxon>
        <taxon>Ochrophyta</taxon>
        <taxon>Eustigmatophyceae</taxon>
        <taxon>Eustigmatales</taxon>
        <taxon>Monodopsidaceae</taxon>
        <taxon>Nannochloropsis</taxon>
    </lineage>
</organism>
<reference evidence="3 4" key="1">
    <citation type="journal article" date="2014" name="Mol. Plant">
        <title>Chromosome Scale Genome Assembly and Transcriptome Profiling of Nannochloropsis gaditana in Nitrogen Depletion.</title>
        <authorList>
            <person name="Corteggiani Carpinelli E."/>
            <person name="Telatin A."/>
            <person name="Vitulo N."/>
            <person name="Forcato C."/>
            <person name="D'Angelo M."/>
            <person name="Schiavon R."/>
            <person name="Vezzi A."/>
            <person name="Giacometti G.M."/>
            <person name="Morosinotto T."/>
            <person name="Valle G."/>
        </authorList>
    </citation>
    <scope>NUCLEOTIDE SEQUENCE [LARGE SCALE GENOMIC DNA]</scope>
    <source>
        <strain evidence="3 4">B-31</strain>
    </source>
</reference>
<keyword evidence="4" id="KW-1185">Reference proteome</keyword>
<gene>
    <name evidence="3" type="ORF">Naga_100010g47</name>
</gene>
<keyword evidence="2" id="KW-0472">Membrane</keyword>
<dbReference type="EMBL" id="AZIL01000517">
    <property type="protein sequence ID" value="EWM27188.1"/>
    <property type="molecule type" value="Genomic_DNA"/>
</dbReference>
<name>W7TUJ8_9STRA</name>
<feature type="transmembrane region" description="Helical" evidence="2">
    <location>
        <begin position="102"/>
        <end position="119"/>
    </location>
</feature>
<evidence type="ECO:0000313" key="3">
    <source>
        <dbReference type="EMBL" id="EWM27188.1"/>
    </source>
</evidence>
<evidence type="ECO:0000313" key="4">
    <source>
        <dbReference type="Proteomes" id="UP000019335"/>
    </source>
</evidence>
<dbReference type="Proteomes" id="UP000019335">
    <property type="component" value="Chromosome 7"/>
</dbReference>
<keyword evidence="2" id="KW-0812">Transmembrane</keyword>
<keyword evidence="2" id="KW-1133">Transmembrane helix</keyword>
<dbReference type="OrthoDB" id="68077at2759"/>
<sequence length="230" mass="25538">MRMLMCVYKQSSAFRWLNSTLQISNRHGGTLNFHSMSQVPWTRIREFKEEQERKKRHKVESGQEASRSQRDVLQHETRSQGQETEENSFLGRFKGTYFKERLLFGGVVGSVTGAFFGGLDAVQGIKKGKAFGVVLNNFQAKVKFSAEHVGSAAAIFSIFYSSYQGIKYITKVARSECDWGNPATAALCTIPPLLISTAFRRNVPYAVLLIGMDVISDASSSSPSSGTRTS</sequence>